<reference evidence="1 2" key="1">
    <citation type="submission" date="2011-08" db="EMBL/GenBank/DDBJ databases">
        <authorList>
            <person name="Liu Z.J."/>
            <person name="Shi F.L."/>
            <person name="Lu J.Q."/>
            <person name="Li M."/>
            <person name="Wang Z.L."/>
        </authorList>
    </citation>
    <scope>NUCLEOTIDE SEQUENCE [LARGE SCALE GENOMIC DNA]</scope>
    <source>
        <strain evidence="1 2">USNM 41457</strain>
    </source>
</reference>
<sequence length="284" mass="33229">MVQKQLLKLVDILKLCKKQPIIFQRIYSHLMWVCSTEYKSITIDGVDKLSAIILHGVTKTKITDKNLEMYIFKVLNYAKRRKKINIDLQFQLSIIICYFLNIESKYHNNSISFDLFKCVFRGNTYLDGLIVNYINKGSLKSFFQLSEKGNILCTLEDELTKISHKSDLNDFCKLKILPNYIMHEIKPITLKKTHCELFILNILESFCFYSKFVKRSENIKIILPKQKDFINVLESFLNKNLKTCETPQKNLAAIDLYMPDFSVLSSIERFVGASVDKEKTKKYL</sequence>
<reference evidence="2" key="2">
    <citation type="submission" date="2015-07" db="EMBL/GenBank/DDBJ databases">
        <title>Contrasting host-pathogen interactions and genome evolution in two generalist and specialist microsporidian pathogens of mosquitoes.</title>
        <authorList>
            <consortium name="The Broad Institute Genomics Platform"/>
            <consortium name="The Broad Institute Genome Sequencing Center for Infectious Disease"/>
            <person name="Cuomo C.A."/>
            <person name="Sanscrainte N.D."/>
            <person name="Goldberg J.M."/>
            <person name="Heiman D."/>
            <person name="Young S."/>
            <person name="Zeng Q."/>
            <person name="Becnel J.J."/>
            <person name="Birren B.W."/>
        </authorList>
    </citation>
    <scope>NUCLEOTIDE SEQUENCE [LARGE SCALE GENOMIC DNA]</scope>
    <source>
        <strain evidence="2">USNM 41457</strain>
    </source>
</reference>
<organism evidence="1 2">
    <name type="scientific">Edhazardia aedis (strain USNM 41457)</name>
    <name type="common">Microsporidian parasite</name>
    <dbReference type="NCBI Taxonomy" id="1003232"/>
    <lineage>
        <taxon>Eukaryota</taxon>
        <taxon>Fungi</taxon>
        <taxon>Fungi incertae sedis</taxon>
        <taxon>Microsporidia</taxon>
        <taxon>Edhazardia</taxon>
    </lineage>
</organism>
<dbReference type="OrthoDB" id="2189795at2759"/>
<dbReference type="InParanoid" id="J9D700"/>
<proteinExistence type="predicted"/>
<dbReference type="OMA" id="KFICFEI"/>
<dbReference type="AlphaFoldDB" id="J9D700"/>
<evidence type="ECO:0000313" key="2">
    <source>
        <dbReference type="Proteomes" id="UP000003163"/>
    </source>
</evidence>
<dbReference type="EMBL" id="AFBI03000002">
    <property type="protein sequence ID" value="EJW03309.1"/>
    <property type="molecule type" value="Genomic_DNA"/>
</dbReference>
<keyword evidence="2" id="KW-1185">Reference proteome</keyword>
<name>J9D700_EDHAE</name>
<dbReference type="VEuPathDB" id="MicrosporidiaDB:EDEG_00218"/>
<dbReference type="Proteomes" id="UP000003163">
    <property type="component" value="Unassembled WGS sequence"/>
</dbReference>
<accession>J9D700</accession>
<gene>
    <name evidence="1" type="ORF">EDEG_00218</name>
</gene>
<protein>
    <submittedName>
        <fullName evidence="1">Uncharacterized protein</fullName>
    </submittedName>
</protein>
<dbReference type="HOGENOM" id="CLU_083680_0_0_1"/>
<comment type="caution">
    <text evidence="1">The sequence shown here is derived from an EMBL/GenBank/DDBJ whole genome shotgun (WGS) entry which is preliminary data.</text>
</comment>
<evidence type="ECO:0000313" key="1">
    <source>
        <dbReference type="EMBL" id="EJW03309.1"/>
    </source>
</evidence>